<dbReference type="RefSeq" id="WP_173163897.1">
    <property type="nucleotide sequence ID" value="NZ_AP022871.1"/>
</dbReference>
<dbReference type="PANTHER" id="PTHR32044:SF80">
    <property type="entry name" value="XYLOGLUCAN GLYCOSYLTRANSFERASE 2-RELATED"/>
    <property type="match status" value="1"/>
</dbReference>
<feature type="transmembrane region" description="Helical" evidence="7">
    <location>
        <begin position="435"/>
        <end position="458"/>
    </location>
</feature>
<organism evidence="9 10">
    <name type="scientific">Phytohabitans suffuscus</name>
    <dbReference type="NCBI Taxonomy" id="624315"/>
    <lineage>
        <taxon>Bacteria</taxon>
        <taxon>Bacillati</taxon>
        <taxon>Actinomycetota</taxon>
        <taxon>Actinomycetes</taxon>
        <taxon>Micromonosporales</taxon>
        <taxon>Micromonosporaceae</taxon>
    </lineage>
</organism>
<feature type="domain" description="Glycosyltransferase 2-like" evidence="8">
    <location>
        <begin position="227"/>
        <end position="443"/>
    </location>
</feature>
<feature type="compositionally biased region" description="Pro residues" evidence="6">
    <location>
        <begin position="34"/>
        <end position="48"/>
    </location>
</feature>
<keyword evidence="3 7" id="KW-0812">Transmembrane</keyword>
<dbReference type="EMBL" id="AP022871">
    <property type="protein sequence ID" value="BCB91136.1"/>
    <property type="molecule type" value="Genomic_DNA"/>
</dbReference>
<keyword evidence="4 7" id="KW-1133">Transmembrane helix</keyword>
<feature type="transmembrane region" description="Helical" evidence="7">
    <location>
        <begin position="52"/>
        <end position="70"/>
    </location>
</feature>
<evidence type="ECO:0000256" key="3">
    <source>
        <dbReference type="ARBA" id="ARBA00022692"/>
    </source>
</evidence>
<evidence type="ECO:0000256" key="5">
    <source>
        <dbReference type="ARBA" id="ARBA00023136"/>
    </source>
</evidence>
<evidence type="ECO:0000313" key="10">
    <source>
        <dbReference type="Proteomes" id="UP000503011"/>
    </source>
</evidence>
<evidence type="ECO:0000256" key="6">
    <source>
        <dbReference type="SAM" id="MobiDB-lite"/>
    </source>
</evidence>
<feature type="transmembrane region" description="Helical" evidence="7">
    <location>
        <begin position="560"/>
        <end position="578"/>
    </location>
</feature>
<accession>A0A6F8YYJ4</accession>
<comment type="subcellular location">
    <subcellularLocation>
        <location evidence="1">Golgi apparatus membrane</location>
        <topology evidence="1">Multi-pass membrane protein</topology>
    </subcellularLocation>
</comment>
<evidence type="ECO:0000256" key="4">
    <source>
        <dbReference type="ARBA" id="ARBA00022989"/>
    </source>
</evidence>
<evidence type="ECO:0000259" key="8">
    <source>
        <dbReference type="Pfam" id="PF13632"/>
    </source>
</evidence>
<dbReference type="Gene3D" id="3.90.550.10">
    <property type="entry name" value="Spore Coat Polysaccharide Biosynthesis Protein SpsA, Chain A"/>
    <property type="match status" value="1"/>
</dbReference>
<gene>
    <name evidence="9" type="ORF">Psuf_084490</name>
</gene>
<dbReference type="InterPro" id="IPR001173">
    <property type="entry name" value="Glyco_trans_2-like"/>
</dbReference>
<dbReference type="AlphaFoldDB" id="A0A6F8YYJ4"/>
<keyword evidence="2" id="KW-0808">Transferase</keyword>
<evidence type="ECO:0000256" key="2">
    <source>
        <dbReference type="ARBA" id="ARBA00022679"/>
    </source>
</evidence>
<dbReference type="InterPro" id="IPR029044">
    <property type="entry name" value="Nucleotide-diphossugar_trans"/>
</dbReference>
<protein>
    <recommendedName>
        <fullName evidence="8">Glycosyltransferase 2-like domain-containing protein</fullName>
    </recommendedName>
</protein>
<evidence type="ECO:0000256" key="7">
    <source>
        <dbReference type="SAM" id="Phobius"/>
    </source>
</evidence>
<keyword evidence="5 7" id="KW-0472">Membrane</keyword>
<feature type="transmembrane region" description="Helical" evidence="7">
    <location>
        <begin position="90"/>
        <end position="112"/>
    </location>
</feature>
<sequence length="582" mass="63535">MSGSRAAGTVEGAQQVTDPVDGAPMQTTRTRTLPAPPEPRPAAPPAPPRPGFRWWMPGLALLVLAVALLARSAPSTGDTQWIVVGGAGWWTLTTLLHLPMAVILALLAGGLVERVGYFWCGRRPPVPGRLPALAPAVCVQLPMFNEHAVAARVIDAACALRWPAGRLTVQVLDDSTDPATRALVERACADAYARTGVPCTVLHRTDRRGYKAGALEAGRHRTDAELIAIFDADFVPPPDYLLRAVPHFYRPDGTPDHSLALVQAQWGHLNHDESALTRAQALWVDDHHTLQMSWRSARWRFVNFTGTAGVWRASAIRSVGGWRAASLVEDCELSFRHLFAGYRTTFVNHIVVPAELPATYAAYRSQQRRWTQGWVQLQRLHLPTLALRHRTRWPRRVHLLYHMCISWQWPAWAIWTALLPILILNDLWYGALGTAAGLGLYLLPATLWALTTGVLATLETRHTYPGRATPAALARRLTRVVPYVAVNAGMLPHQFSAFCEGLFGPLHTEFERTPKAGDGPKPRGGGGAARRPYVLAEVAFAAYQLACAAIFAARGLPLCALGATLLAGCVLTLTHLGGRARP</sequence>
<evidence type="ECO:0000313" key="9">
    <source>
        <dbReference type="EMBL" id="BCB91136.1"/>
    </source>
</evidence>
<dbReference type="KEGG" id="psuu:Psuf_084490"/>
<dbReference type="GO" id="GO:0016757">
    <property type="term" value="F:glycosyltransferase activity"/>
    <property type="evidence" value="ECO:0007669"/>
    <property type="project" value="TreeGrafter"/>
</dbReference>
<reference evidence="9 10" key="2">
    <citation type="submission" date="2020-03" db="EMBL/GenBank/DDBJ databases">
        <authorList>
            <person name="Ichikawa N."/>
            <person name="Kimura A."/>
            <person name="Kitahashi Y."/>
            <person name="Uohara A."/>
        </authorList>
    </citation>
    <scope>NUCLEOTIDE SEQUENCE [LARGE SCALE GENOMIC DNA]</scope>
    <source>
        <strain evidence="9 10">NBRC 105367</strain>
    </source>
</reference>
<dbReference type="Proteomes" id="UP000503011">
    <property type="component" value="Chromosome"/>
</dbReference>
<feature type="region of interest" description="Disordered" evidence="6">
    <location>
        <begin position="1"/>
        <end position="48"/>
    </location>
</feature>
<dbReference type="Pfam" id="PF13632">
    <property type="entry name" value="Glyco_trans_2_3"/>
    <property type="match status" value="1"/>
</dbReference>
<reference evidence="9 10" key="1">
    <citation type="submission" date="2020-03" db="EMBL/GenBank/DDBJ databases">
        <title>Whole genome shotgun sequence of Phytohabitans suffuscus NBRC 105367.</title>
        <authorList>
            <person name="Komaki H."/>
            <person name="Tamura T."/>
        </authorList>
    </citation>
    <scope>NUCLEOTIDE SEQUENCE [LARGE SCALE GENOMIC DNA]</scope>
    <source>
        <strain evidence="9 10">NBRC 105367</strain>
    </source>
</reference>
<name>A0A6F8YYJ4_9ACTN</name>
<feature type="transmembrane region" description="Helical" evidence="7">
    <location>
        <begin position="533"/>
        <end position="554"/>
    </location>
</feature>
<keyword evidence="10" id="KW-1185">Reference proteome</keyword>
<dbReference type="SUPFAM" id="SSF53448">
    <property type="entry name" value="Nucleotide-diphospho-sugar transferases"/>
    <property type="match status" value="1"/>
</dbReference>
<evidence type="ECO:0000256" key="1">
    <source>
        <dbReference type="ARBA" id="ARBA00004653"/>
    </source>
</evidence>
<feature type="transmembrane region" description="Helical" evidence="7">
    <location>
        <begin position="399"/>
        <end position="423"/>
    </location>
</feature>
<dbReference type="PANTHER" id="PTHR32044">
    <property type="entry name" value="GLUCOMANNAN 4-BETA-MANNOSYLTRANSFERASE 9"/>
    <property type="match status" value="1"/>
</dbReference>
<proteinExistence type="predicted"/>